<dbReference type="Proteomes" id="UP000483820">
    <property type="component" value="Chromosome V"/>
</dbReference>
<feature type="domain" description="DUF7154" evidence="2">
    <location>
        <begin position="195"/>
        <end position="300"/>
    </location>
</feature>
<dbReference type="AlphaFoldDB" id="A0A6A5GK74"/>
<evidence type="ECO:0000313" key="4">
    <source>
        <dbReference type="Proteomes" id="UP000483820"/>
    </source>
</evidence>
<name>A0A6A5GK74_CAERE</name>
<gene>
    <name evidence="3" type="ORF">GCK72_021683</name>
</gene>
<feature type="compositionally biased region" description="Polar residues" evidence="1">
    <location>
        <begin position="80"/>
        <end position="114"/>
    </location>
</feature>
<feature type="compositionally biased region" description="Low complexity" evidence="1">
    <location>
        <begin position="28"/>
        <end position="39"/>
    </location>
</feature>
<sequence length="324" mass="36817">MPFLISRISQIYTERQARLEALQNDSQQISSLPSSSSSLNAHTVDNSRNKSHSVKKMNIISRVQKIYADRQARLNALQIQSRQPDTVSEPSPSIPNQELTTIESSRTSTGSTIVSDEGPGTRTNSDFEPFSIIRNTEPTRVIVSETSPETEFEPANKHHHFGILHYIVNNRFRKIMLTPAWLPSIWPLYLVYSFNAVVTKSGTVTLPPFNSQLFGDYYICMTLQDHGPLDTFRMVNLAWYNEKSSTSDSFEENVTSHAHYGDTTYIRKGPYPLDAVPYHMTLGFEYSEDKSNILQIRIYSVKSVDVWVPYDGYSAIDYWVAPAN</sequence>
<organism evidence="3 4">
    <name type="scientific">Caenorhabditis remanei</name>
    <name type="common">Caenorhabditis vulgaris</name>
    <dbReference type="NCBI Taxonomy" id="31234"/>
    <lineage>
        <taxon>Eukaryota</taxon>
        <taxon>Metazoa</taxon>
        <taxon>Ecdysozoa</taxon>
        <taxon>Nematoda</taxon>
        <taxon>Chromadorea</taxon>
        <taxon>Rhabditida</taxon>
        <taxon>Rhabditina</taxon>
        <taxon>Rhabditomorpha</taxon>
        <taxon>Rhabditoidea</taxon>
        <taxon>Rhabditidae</taxon>
        <taxon>Peloderinae</taxon>
        <taxon>Caenorhabditis</taxon>
    </lineage>
</organism>
<dbReference type="EMBL" id="WUAV01000005">
    <property type="protein sequence ID" value="KAF1755114.1"/>
    <property type="molecule type" value="Genomic_DNA"/>
</dbReference>
<feature type="region of interest" description="Disordered" evidence="1">
    <location>
        <begin position="28"/>
        <end position="54"/>
    </location>
</feature>
<accession>A0A6A5GK74</accession>
<dbReference type="GeneID" id="9807889"/>
<reference evidence="3 4" key="1">
    <citation type="submission" date="2019-12" db="EMBL/GenBank/DDBJ databases">
        <title>Chromosome-level assembly of the Caenorhabditis remanei genome.</title>
        <authorList>
            <person name="Teterina A.A."/>
            <person name="Willis J.H."/>
            <person name="Phillips P.C."/>
        </authorList>
    </citation>
    <scope>NUCLEOTIDE SEQUENCE [LARGE SCALE GENOMIC DNA]</scope>
    <source>
        <strain evidence="3 4">PX506</strain>
        <tissue evidence="3">Whole organism</tissue>
    </source>
</reference>
<comment type="caution">
    <text evidence="3">The sequence shown here is derived from an EMBL/GenBank/DDBJ whole genome shotgun (WGS) entry which is preliminary data.</text>
</comment>
<protein>
    <recommendedName>
        <fullName evidence="2">DUF7154 domain-containing protein</fullName>
    </recommendedName>
</protein>
<dbReference type="InterPro" id="IPR055578">
    <property type="entry name" value="DUF7154"/>
</dbReference>
<feature type="region of interest" description="Disordered" evidence="1">
    <location>
        <begin position="80"/>
        <end position="128"/>
    </location>
</feature>
<dbReference type="RefSeq" id="XP_053583344.1">
    <property type="nucleotide sequence ID" value="XM_053734431.1"/>
</dbReference>
<dbReference type="Pfam" id="PF23673">
    <property type="entry name" value="DUF7154"/>
    <property type="match status" value="1"/>
</dbReference>
<evidence type="ECO:0000313" key="3">
    <source>
        <dbReference type="EMBL" id="KAF1755114.1"/>
    </source>
</evidence>
<proteinExistence type="predicted"/>
<dbReference type="CTD" id="9807889"/>
<dbReference type="KEGG" id="crq:GCK72_021683"/>
<evidence type="ECO:0000256" key="1">
    <source>
        <dbReference type="SAM" id="MobiDB-lite"/>
    </source>
</evidence>
<evidence type="ECO:0000259" key="2">
    <source>
        <dbReference type="Pfam" id="PF23673"/>
    </source>
</evidence>